<keyword evidence="3 7" id="KW-1133">Transmembrane helix</keyword>
<keyword evidence="4 7" id="KW-0472">Membrane</keyword>
<evidence type="ECO:0000256" key="5">
    <source>
        <dbReference type="SAM" id="Coils"/>
    </source>
</evidence>
<proteinExistence type="predicted"/>
<feature type="region of interest" description="Disordered" evidence="6">
    <location>
        <begin position="35"/>
        <end position="60"/>
    </location>
</feature>
<keyword evidence="5" id="KW-0175">Coiled coil</keyword>
<protein>
    <submittedName>
        <fullName evidence="8">Uncharacterized protein</fullName>
    </submittedName>
</protein>
<dbReference type="Proteomes" id="UP001175261">
    <property type="component" value="Unassembled WGS sequence"/>
</dbReference>
<dbReference type="SUPFAM" id="SSF144083">
    <property type="entry name" value="Magnesium transport protein CorA, transmembrane region"/>
    <property type="match status" value="1"/>
</dbReference>
<dbReference type="GO" id="GO:0016020">
    <property type="term" value="C:membrane"/>
    <property type="evidence" value="ECO:0007669"/>
    <property type="project" value="UniProtKB-SubCell"/>
</dbReference>
<feature type="transmembrane region" description="Helical" evidence="7">
    <location>
        <begin position="684"/>
        <end position="702"/>
    </location>
</feature>
<evidence type="ECO:0000256" key="6">
    <source>
        <dbReference type="SAM" id="MobiDB-lite"/>
    </source>
</evidence>
<name>A0AA39L5A1_SARSR</name>
<evidence type="ECO:0000256" key="2">
    <source>
        <dbReference type="ARBA" id="ARBA00022692"/>
    </source>
</evidence>
<feature type="transmembrane region" description="Helical" evidence="7">
    <location>
        <begin position="650"/>
        <end position="672"/>
    </location>
</feature>
<organism evidence="8 9">
    <name type="scientific">Sarocladium strictum</name>
    <name type="common">Black bundle disease fungus</name>
    <name type="synonym">Acremonium strictum</name>
    <dbReference type="NCBI Taxonomy" id="5046"/>
    <lineage>
        <taxon>Eukaryota</taxon>
        <taxon>Fungi</taxon>
        <taxon>Dikarya</taxon>
        <taxon>Ascomycota</taxon>
        <taxon>Pezizomycotina</taxon>
        <taxon>Sordariomycetes</taxon>
        <taxon>Hypocreomycetidae</taxon>
        <taxon>Hypocreales</taxon>
        <taxon>Sarocladiaceae</taxon>
        <taxon>Sarocladium</taxon>
    </lineage>
</organism>
<dbReference type="Gene3D" id="1.20.58.340">
    <property type="entry name" value="Magnesium transport protein CorA, transmembrane region"/>
    <property type="match status" value="1"/>
</dbReference>
<keyword evidence="2 7" id="KW-0812">Transmembrane</keyword>
<dbReference type="EMBL" id="JAPDFR010000008">
    <property type="protein sequence ID" value="KAK0384424.1"/>
    <property type="molecule type" value="Genomic_DNA"/>
</dbReference>
<comment type="subcellular location">
    <subcellularLocation>
        <location evidence="1">Membrane</location>
        <topology evidence="1">Multi-pass membrane protein</topology>
    </subcellularLocation>
</comment>
<sequence>MSSQTSLEELFRAVEQQQDNYLRSLRALHENLASQGQQLPQQAQTQQQHQIDPIRQRNRADSRITVHDASFTPPLRALSGPTFAFSTDPTGVNQLSQTLPLPARRSTLDAPSPRPFVPTTPLSGPELPHDDDLNFIPLLDQTTVYPQMQRLKPEASPVLTQETVELMPRTTTPLVPMSFSDDMLLQHLRDADFGEAMGKQLEEVREKRRAELDTALSFRDFAMYERDGYMAATFEVYDVAADASVSKTSMDVDAHAAKYYDGDGLFENPDGIVDAPFVWDGIKEVNLDGSSVGRITFVQEPTPLMLAALHLTMSPHFDMTELLQHFLSDGPRHRTHACLNRAFERAQYTPAAAPASLSDAAPFPPLITTCNVRQRSFFFVFKYYTVVGDDLCPAPWQKFDKRPTDKRVGDHIDIAESGSILALSLGGDPRKPVRMRPRRERARDGFLFDTFQSWHVLSIQSFPDDQHTVRTEEFQQKNFYNGPYAFLDLLIAEYRDAGRRTQTLHEDITKLITPPTEFIFNRYLRDRLLFEDKHFSYIRRYFWAYNTLAVINTGIKAMISAYADNFNDEFWDGSHPLLWPHPDPGSPEGTAYREKMAVLRRELEKTVSELGEVLKRNERTRKEIENLRDQLFSGTSIRESRRAIDQGDNIRILTCASMVFLPATFVVGIWGISEFKVSPDNWSFPFTMIAVCVPFIILVFLLQTRLFTRLLRNTWSFVSAPFSRRRRRDAEAAAAAAMGMGMGSSTLFSDPAAGGRKLGRRRKLRSVDEAKKVAGRWSLAGWRKGRGPRAMEDGELGRV</sequence>
<dbReference type="AlphaFoldDB" id="A0AA39L5A1"/>
<dbReference type="GO" id="GO:0046873">
    <property type="term" value="F:metal ion transmembrane transporter activity"/>
    <property type="evidence" value="ECO:0007669"/>
    <property type="project" value="InterPro"/>
</dbReference>
<comment type="caution">
    <text evidence="8">The sequence shown here is derived from an EMBL/GenBank/DDBJ whole genome shotgun (WGS) entry which is preliminary data.</text>
</comment>
<evidence type="ECO:0000313" key="8">
    <source>
        <dbReference type="EMBL" id="KAK0384424.1"/>
    </source>
</evidence>
<dbReference type="InterPro" id="IPR002523">
    <property type="entry name" value="MgTranspt_CorA/ZnTranspt_ZntB"/>
</dbReference>
<reference evidence="8" key="1">
    <citation type="submission" date="2022-10" db="EMBL/GenBank/DDBJ databases">
        <title>Determination and structural analysis of whole genome sequence of Sarocladium strictum F4-1.</title>
        <authorList>
            <person name="Hu L."/>
            <person name="Jiang Y."/>
        </authorList>
    </citation>
    <scope>NUCLEOTIDE SEQUENCE</scope>
    <source>
        <strain evidence="8">F4-1</strain>
    </source>
</reference>
<evidence type="ECO:0000256" key="3">
    <source>
        <dbReference type="ARBA" id="ARBA00022989"/>
    </source>
</evidence>
<accession>A0AA39L5A1</accession>
<keyword evidence="9" id="KW-1185">Reference proteome</keyword>
<gene>
    <name evidence="8" type="ORF">NLU13_8510</name>
</gene>
<feature type="compositionally biased region" description="Low complexity" evidence="6">
    <location>
        <begin position="35"/>
        <end position="50"/>
    </location>
</feature>
<evidence type="ECO:0000313" key="9">
    <source>
        <dbReference type="Proteomes" id="UP001175261"/>
    </source>
</evidence>
<dbReference type="Pfam" id="PF01544">
    <property type="entry name" value="CorA"/>
    <property type="match status" value="1"/>
</dbReference>
<evidence type="ECO:0000256" key="1">
    <source>
        <dbReference type="ARBA" id="ARBA00004141"/>
    </source>
</evidence>
<evidence type="ECO:0000256" key="4">
    <source>
        <dbReference type="ARBA" id="ARBA00023136"/>
    </source>
</evidence>
<evidence type="ECO:0000256" key="7">
    <source>
        <dbReference type="SAM" id="Phobius"/>
    </source>
</evidence>
<feature type="coiled-coil region" evidence="5">
    <location>
        <begin position="600"/>
        <end position="630"/>
    </location>
</feature>
<dbReference type="InterPro" id="IPR045863">
    <property type="entry name" value="CorA_TM1_TM2"/>
</dbReference>